<reference evidence="5" key="1">
    <citation type="submission" date="2017-09" db="EMBL/GenBank/DDBJ databases">
        <title>Depth-based differentiation of microbial function through sediment-hosted aquifers and enrichment of novel symbionts in the deep terrestrial subsurface.</title>
        <authorList>
            <person name="Probst A.J."/>
            <person name="Ladd B."/>
            <person name="Jarett J.K."/>
            <person name="Geller-Mcgrath D.E."/>
            <person name="Sieber C.M.K."/>
            <person name="Emerson J.B."/>
            <person name="Anantharaman K."/>
            <person name="Thomas B.C."/>
            <person name="Malmstrom R."/>
            <person name="Stieglmeier M."/>
            <person name="Klingl A."/>
            <person name="Woyke T."/>
            <person name="Ryan C.M."/>
            <person name="Banfield J.F."/>
        </authorList>
    </citation>
    <scope>NUCLEOTIDE SEQUENCE [LARGE SCALE GENOMIC DNA]</scope>
</reference>
<dbReference type="Proteomes" id="UP000229766">
    <property type="component" value="Unassembled WGS sequence"/>
</dbReference>
<evidence type="ECO:0000259" key="3">
    <source>
        <dbReference type="Pfam" id="PF07992"/>
    </source>
</evidence>
<organism evidence="4 5">
    <name type="scientific">Candidatus Shapirobacteria bacterium CG10_big_fil_rev_8_21_14_0_10_36_6</name>
    <dbReference type="NCBI Taxonomy" id="1974886"/>
    <lineage>
        <taxon>Bacteria</taxon>
        <taxon>Candidatus Shapironibacteriota</taxon>
    </lineage>
</organism>
<evidence type="ECO:0000313" key="4">
    <source>
        <dbReference type="EMBL" id="PJE67014.1"/>
    </source>
</evidence>
<gene>
    <name evidence="4" type="ORF">COU93_01080</name>
</gene>
<dbReference type="EMBL" id="PFEI01000065">
    <property type="protein sequence ID" value="PJE67014.1"/>
    <property type="molecule type" value="Genomic_DNA"/>
</dbReference>
<dbReference type="SUPFAM" id="SSF51905">
    <property type="entry name" value="FAD/NAD(P)-binding domain"/>
    <property type="match status" value="1"/>
</dbReference>
<dbReference type="InterPro" id="IPR036188">
    <property type="entry name" value="FAD/NAD-bd_sf"/>
</dbReference>
<proteinExistence type="predicted"/>
<dbReference type="InterPro" id="IPR050097">
    <property type="entry name" value="Ferredoxin-NADP_redctase_2"/>
</dbReference>
<dbReference type="InterPro" id="IPR023753">
    <property type="entry name" value="FAD/NAD-binding_dom"/>
</dbReference>
<keyword evidence="1" id="KW-0285">Flavoprotein</keyword>
<name>A0A2M8L262_9BACT</name>
<evidence type="ECO:0000256" key="1">
    <source>
        <dbReference type="ARBA" id="ARBA00022630"/>
    </source>
</evidence>
<dbReference type="PANTHER" id="PTHR48105">
    <property type="entry name" value="THIOREDOXIN REDUCTASE 1-RELATED-RELATED"/>
    <property type="match status" value="1"/>
</dbReference>
<evidence type="ECO:0000313" key="5">
    <source>
        <dbReference type="Proteomes" id="UP000229766"/>
    </source>
</evidence>
<accession>A0A2M8L262</accession>
<dbReference type="PRINTS" id="PR00368">
    <property type="entry name" value="FADPNR"/>
</dbReference>
<feature type="non-terminal residue" evidence="4">
    <location>
        <position position="273"/>
    </location>
</feature>
<evidence type="ECO:0000256" key="2">
    <source>
        <dbReference type="ARBA" id="ARBA00023002"/>
    </source>
</evidence>
<dbReference type="AlphaFoldDB" id="A0A2M8L262"/>
<sequence>MNENIFDVVIIGSGPAGLTAAIYAQRAGLKTLVLAGNMPGGQLTITTFVENYPGFAHGIGGVGLMMAMQEQTRNLGVEIRNGNVSRISNFQFPISKQITNNKFQVILENEEKIITKAVIVATGARARWLGLPQEMELMGKGVSGCATCDGMFFKDKIVAVVGGGAVACEDASFLSKMAKKVYMIVRRDELRATQAEQDLVLNNEKVEILWNNEVIGLNPPQSPFDKGDGKLYTINIKNNKTEEEKIMPIDGLFVAIGREPSTEFLKNLIKLKD</sequence>
<keyword evidence="2" id="KW-0560">Oxidoreductase</keyword>
<dbReference type="Gene3D" id="3.50.50.60">
    <property type="entry name" value="FAD/NAD(P)-binding domain"/>
    <property type="match status" value="2"/>
</dbReference>
<dbReference type="Pfam" id="PF07992">
    <property type="entry name" value="Pyr_redox_2"/>
    <property type="match status" value="1"/>
</dbReference>
<dbReference type="GO" id="GO:0016491">
    <property type="term" value="F:oxidoreductase activity"/>
    <property type="evidence" value="ECO:0007669"/>
    <property type="project" value="UniProtKB-KW"/>
</dbReference>
<dbReference type="PRINTS" id="PR00469">
    <property type="entry name" value="PNDRDTASEII"/>
</dbReference>
<comment type="caution">
    <text evidence="4">The sequence shown here is derived from an EMBL/GenBank/DDBJ whole genome shotgun (WGS) entry which is preliminary data.</text>
</comment>
<feature type="domain" description="FAD/NAD(P)-binding" evidence="3">
    <location>
        <begin position="6"/>
        <end position="267"/>
    </location>
</feature>
<protein>
    <submittedName>
        <fullName evidence="4">Thioredoxin-disulfide reductase</fullName>
    </submittedName>
</protein>